<accession>A0AA90H6A3</accession>
<dbReference type="Pfam" id="PF03466">
    <property type="entry name" value="LysR_substrate"/>
    <property type="match status" value="1"/>
</dbReference>
<keyword evidence="3" id="KW-0238">DNA-binding</keyword>
<evidence type="ECO:0000256" key="3">
    <source>
        <dbReference type="ARBA" id="ARBA00023125"/>
    </source>
</evidence>
<dbReference type="GO" id="GO:0003700">
    <property type="term" value="F:DNA-binding transcription factor activity"/>
    <property type="evidence" value="ECO:0007669"/>
    <property type="project" value="TreeGrafter"/>
</dbReference>
<dbReference type="GO" id="GO:0032993">
    <property type="term" value="C:protein-DNA complex"/>
    <property type="evidence" value="ECO:0007669"/>
    <property type="project" value="TreeGrafter"/>
</dbReference>
<dbReference type="RefSeq" id="WP_271312543.1">
    <property type="nucleotide sequence ID" value="NZ_JABXJJ020000006.1"/>
</dbReference>
<gene>
    <name evidence="6" type="ORF">POF50_005545</name>
</gene>
<organism evidence="6">
    <name type="scientific">Streptantibioticus silvisoli</name>
    <dbReference type="NCBI Taxonomy" id="2705255"/>
    <lineage>
        <taxon>Bacteria</taxon>
        <taxon>Bacillati</taxon>
        <taxon>Actinomycetota</taxon>
        <taxon>Actinomycetes</taxon>
        <taxon>Kitasatosporales</taxon>
        <taxon>Streptomycetaceae</taxon>
        <taxon>Streptantibioticus</taxon>
    </lineage>
</organism>
<dbReference type="PANTHER" id="PTHR30346:SF0">
    <property type="entry name" value="HCA OPERON TRANSCRIPTIONAL ACTIVATOR HCAR"/>
    <property type="match status" value="1"/>
</dbReference>
<dbReference type="CDD" id="cd05466">
    <property type="entry name" value="PBP2_LTTR_substrate"/>
    <property type="match status" value="1"/>
</dbReference>
<reference evidence="6" key="1">
    <citation type="submission" date="2023-05" db="EMBL/GenBank/DDBJ databases">
        <title>Streptantibioticus silvisoli sp. nov., acidotolerant actinomycetes 1 from pine litter.</title>
        <authorList>
            <person name="Swiecimska M."/>
            <person name="Golinska P."/>
            <person name="Sangal V."/>
            <person name="Wachnowicz B."/>
            <person name="Goodfellow M."/>
        </authorList>
    </citation>
    <scope>NUCLEOTIDE SEQUENCE</scope>
    <source>
        <strain evidence="6">SL13</strain>
    </source>
</reference>
<dbReference type="GO" id="GO:0003677">
    <property type="term" value="F:DNA binding"/>
    <property type="evidence" value="ECO:0007669"/>
    <property type="project" value="UniProtKB-KW"/>
</dbReference>
<protein>
    <submittedName>
        <fullName evidence="6">LysR substrate-binding domain-containing protein</fullName>
    </submittedName>
</protein>
<keyword evidence="2" id="KW-0805">Transcription regulation</keyword>
<proteinExistence type="inferred from homology"/>
<dbReference type="PANTHER" id="PTHR30346">
    <property type="entry name" value="TRANSCRIPTIONAL DUAL REGULATOR HCAR-RELATED"/>
    <property type="match status" value="1"/>
</dbReference>
<evidence type="ECO:0000256" key="1">
    <source>
        <dbReference type="ARBA" id="ARBA00009437"/>
    </source>
</evidence>
<sequence>MTATDSTAPAGSSTPVRLGFHETPHLVTGIIARAGLDPWDFALVPYDVREPFRLLRSGDVDAMVVKYGLREPDITVGPPVGWDERVLVVGAGHPLASRAGVSVEEAALYDAFAQPEGFPGYVWDRVVPPRTPAGTPIRRVHALTTVDALVRTLTSTQAVHLSFRSVEAALPPQVKAVSVEDLPSAPVSLAWLSGSHQPGPVRDFLRAAAAAAVPDPDPAR</sequence>
<evidence type="ECO:0000313" key="6">
    <source>
        <dbReference type="EMBL" id="MDI5968812.1"/>
    </source>
</evidence>
<evidence type="ECO:0000256" key="2">
    <source>
        <dbReference type="ARBA" id="ARBA00023015"/>
    </source>
</evidence>
<name>A0AA90H6A3_9ACTN</name>
<dbReference type="AlphaFoldDB" id="A0AA90H6A3"/>
<dbReference type="Gene3D" id="3.40.190.290">
    <property type="match status" value="1"/>
</dbReference>
<keyword evidence="4" id="KW-0804">Transcription</keyword>
<dbReference type="EMBL" id="JABXJJ020000006">
    <property type="protein sequence ID" value="MDI5968812.1"/>
    <property type="molecule type" value="Genomic_DNA"/>
</dbReference>
<feature type="domain" description="LysR substrate-binding" evidence="5">
    <location>
        <begin position="40"/>
        <end position="210"/>
    </location>
</feature>
<evidence type="ECO:0000259" key="5">
    <source>
        <dbReference type="Pfam" id="PF03466"/>
    </source>
</evidence>
<dbReference type="SUPFAM" id="SSF53850">
    <property type="entry name" value="Periplasmic binding protein-like II"/>
    <property type="match status" value="1"/>
</dbReference>
<comment type="similarity">
    <text evidence="1">Belongs to the LysR transcriptional regulatory family.</text>
</comment>
<comment type="caution">
    <text evidence="6">The sequence shown here is derived from an EMBL/GenBank/DDBJ whole genome shotgun (WGS) entry which is preliminary data.</text>
</comment>
<evidence type="ECO:0000256" key="4">
    <source>
        <dbReference type="ARBA" id="ARBA00023163"/>
    </source>
</evidence>
<dbReference type="InterPro" id="IPR005119">
    <property type="entry name" value="LysR_subst-bd"/>
</dbReference>